<dbReference type="SFLD" id="SFLDG01129">
    <property type="entry name" value="C1.5:_HAD__Beta-PGM__Phosphata"/>
    <property type="match status" value="1"/>
</dbReference>
<dbReference type="OrthoDB" id="20198at2759"/>
<dbReference type="AlphaFoldDB" id="A0A4S4M287"/>
<gene>
    <name evidence="2" type="ORF">EW146_g1992</name>
</gene>
<dbReference type="EMBL" id="SGPL01000054">
    <property type="protein sequence ID" value="THH19132.1"/>
    <property type="molecule type" value="Genomic_DNA"/>
</dbReference>
<dbReference type="Proteomes" id="UP000310158">
    <property type="component" value="Unassembled WGS sequence"/>
</dbReference>
<dbReference type="PANTHER" id="PTHR43316:SF9">
    <property type="entry name" value="ACID DEHALOGENASE, PUTATIVE (AFU_ORTHOLOGUE AFUA_6G14460)-RELATED"/>
    <property type="match status" value="1"/>
</dbReference>
<proteinExistence type="predicted"/>
<dbReference type="Pfam" id="PF00702">
    <property type="entry name" value="Hydrolase"/>
    <property type="match status" value="1"/>
</dbReference>
<evidence type="ECO:0000313" key="2">
    <source>
        <dbReference type="EMBL" id="THH19132.1"/>
    </source>
</evidence>
<evidence type="ECO:0000313" key="3">
    <source>
        <dbReference type="Proteomes" id="UP000310158"/>
    </source>
</evidence>
<organism evidence="2 3">
    <name type="scientific">Bondarzewia mesenterica</name>
    <dbReference type="NCBI Taxonomy" id="1095465"/>
    <lineage>
        <taxon>Eukaryota</taxon>
        <taxon>Fungi</taxon>
        <taxon>Dikarya</taxon>
        <taxon>Basidiomycota</taxon>
        <taxon>Agaricomycotina</taxon>
        <taxon>Agaricomycetes</taxon>
        <taxon>Russulales</taxon>
        <taxon>Bondarzewiaceae</taxon>
        <taxon>Bondarzewia</taxon>
    </lineage>
</organism>
<comment type="caution">
    <text evidence="2">The sequence shown here is derived from an EMBL/GenBank/DDBJ whole genome shotgun (WGS) entry which is preliminary data.</text>
</comment>
<dbReference type="Gene3D" id="3.40.50.1000">
    <property type="entry name" value="HAD superfamily/HAD-like"/>
    <property type="match status" value="1"/>
</dbReference>
<evidence type="ECO:0008006" key="4">
    <source>
        <dbReference type="Google" id="ProtNLM"/>
    </source>
</evidence>
<keyword evidence="1" id="KW-0378">Hydrolase</keyword>
<name>A0A4S4M287_9AGAM</name>
<sequence>MSTAPEPKLTQFKAIIFDVYGTLVDWETGLYAGLSPLINTILPADEVADWTRRETILAFGSVEKDLQFKHPDMLYRDVLAAAFVELAKRLESAVDGSVEMDGVRLKEEGKKFGDSIKDWPVFPDTRDALQYLAQHFALVVLSNVDHASFAHTHKALSDPTTTKSPFSLVITAQDVGAYKPSLAMYNRALADIQSKFGIEKHEVLVVAQSLFHDHVPANELGIPSVWIDRQGACAGVDVQGGQVDVEVRDVLGGMAEAVKEETKG</sequence>
<dbReference type="SFLD" id="SFLDS00003">
    <property type="entry name" value="Haloacid_Dehalogenase"/>
    <property type="match status" value="1"/>
</dbReference>
<accession>A0A4S4M287</accession>
<dbReference type="InterPro" id="IPR051540">
    <property type="entry name" value="S-2-haloacid_dehalogenase"/>
</dbReference>
<dbReference type="PANTHER" id="PTHR43316">
    <property type="entry name" value="HYDROLASE, HALOACID DELAHOGENASE-RELATED"/>
    <property type="match status" value="1"/>
</dbReference>
<dbReference type="GO" id="GO:0016787">
    <property type="term" value="F:hydrolase activity"/>
    <property type="evidence" value="ECO:0007669"/>
    <property type="project" value="UniProtKB-KW"/>
</dbReference>
<dbReference type="SUPFAM" id="SSF56784">
    <property type="entry name" value="HAD-like"/>
    <property type="match status" value="1"/>
</dbReference>
<dbReference type="InterPro" id="IPR036412">
    <property type="entry name" value="HAD-like_sf"/>
</dbReference>
<evidence type="ECO:0000256" key="1">
    <source>
        <dbReference type="ARBA" id="ARBA00022801"/>
    </source>
</evidence>
<dbReference type="InterPro" id="IPR023214">
    <property type="entry name" value="HAD_sf"/>
</dbReference>
<dbReference type="Gene3D" id="1.10.150.750">
    <property type="match status" value="1"/>
</dbReference>
<reference evidence="2 3" key="1">
    <citation type="submission" date="2019-02" db="EMBL/GenBank/DDBJ databases">
        <title>Genome sequencing of the rare red list fungi Bondarzewia mesenterica.</title>
        <authorList>
            <person name="Buettner E."/>
            <person name="Kellner H."/>
        </authorList>
    </citation>
    <scope>NUCLEOTIDE SEQUENCE [LARGE SCALE GENOMIC DNA]</scope>
    <source>
        <strain evidence="2 3">DSM 108281</strain>
    </source>
</reference>
<keyword evidence="3" id="KW-1185">Reference proteome</keyword>
<protein>
    <recommendedName>
        <fullName evidence="4">Haloacid dehalogenase, type II</fullName>
    </recommendedName>
</protein>